<dbReference type="EMBL" id="CP098251">
    <property type="protein sequence ID" value="WAV90409.1"/>
    <property type="molecule type" value="Genomic_DNA"/>
</dbReference>
<gene>
    <name evidence="3" type="ORF">NB645_04715</name>
    <name evidence="2" type="ORF">NB646_05915</name>
</gene>
<evidence type="ECO:0000313" key="2">
    <source>
        <dbReference type="EMBL" id="WAV90409.1"/>
    </source>
</evidence>
<feature type="transmembrane region" description="Helical" evidence="1">
    <location>
        <begin position="98"/>
        <end position="119"/>
    </location>
</feature>
<dbReference type="EMBL" id="CP098248">
    <property type="protein sequence ID" value="WAV98034.1"/>
    <property type="molecule type" value="Genomic_DNA"/>
</dbReference>
<dbReference type="AlphaFoldDB" id="A0A9E9LCW8"/>
<keyword evidence="1" id="KW-0472">Membrane</keyword>
<dbReference type="RefSeq" id="WP_269265651.1">
    <property type="nucleotide sequence ID" value="NZ_CP098248.1"/>
</dbReference>
<feature type="transmembrane region" description="Helical" evidence="1">
    <location>
        <begin position="125"/>
        <end position="148"/>
    </location>
</feature>
<reference evidence="3" key="1">
    <citation type="journal article" date="2022" name="Front. Microbiol.">
        <title>New perspectives on an old grouping: The genomic and phenotypic variability of Oxalobacter formigenes and the implications for calcium oxalate stone prevention.</title>
        <authorList>
            <person name="Chmiel J.A."/>
            <person name="Carr C."/>
            <person name="Stuivenberg G.A."/>
            <person name="Venema R."/>
            <person name="Chanyi R.M."/>
            <person name="Al K.F."/>
            <person name="Giguere D."/>
            <person name="Say H."/>
            <person name="Akouris P.P."/>
            <person name="Dominguez Romero S.A."/>
            <person name="Kwong A."/>
            <person name="Tai V."/>
            <person name="Koval S.F."/>
            <person name="Razvi H."/>
            <person name="Bjazevic J."/>
            <person name="Burton J.P."/>
        </authorList>
    </citation>
    <scope>NUCLEOTIDE SEQUENCE</scope>
    <source>
        <strain evidence="3">HOxNP-1</strain>
    </source>
</reference>
<organism evidence="2">
    <name type="scientific">Oxalobacter aliiformigenes</name>
    <dbReference type="NCBI Taxonomy" id="2946593"/>
    <lineage>
        <taxon>Bacteria</taxon>
        <taxon>Pseudomonadati</taxon>
        <taxon>Pseudomonadota</taxon>
        <taxon>Betaproteobacteria</taxon>
        <taxon>Burkholderiales</taxon>
        <taxon>Oxalobacteraceae</taxon>
        <taxon>Oxalobacter</taxon>
    </lineage>
</organism>
<keyword evidence="1" id="KW-0812">Transmembrane</keyword>
<keyword evidence="1" id="KW-1133">Transmembrane helix</keyword>
<feature type="transmembrane region" description="Helical" evidence="1">
    <location>
        <begin position="70"/>
        <end position="91"/>
    </location>
</feature>
<evidence type="ECO:0000313" key="4">
    <source>
        <dbReference type="Proteomes" id="UP001164794"/>
    </source>
</evidence>
<accession>A0A9E9LCW8</accession>
<protein>
    <submittedName>
        <fullName evidence="2">Uncharacterized protein</fullName>
    </submittedName>
</protein>
<proteinExistence type="predicted"/>
<name>A0A9E9LCW8_9BURK</name>
<sequence length="183" mass="20159">MFLPGVFGKRAGFALARSRQRECVYRFNRFSNQEKGIASMSSLLFRFLPLHVCWLASFGIILAYRSSLTTTAFIVFLLLFVTGAYGTLALLRKLSTGLLWLFHVAVFICWGCDAFFVMAAGRNTAVLILGGLPFALLLAPVLVLSLAFMMEQGAIRIRTILAAICFHTSCLPVLILATLLIVS</sequence>
<evidence type="ECO:0000256" key="1">
    <source>
        <dbReference type="SAM" id="Phobius"/>
    </source>
</evidence>
<keyword evidence="4" id="KW-1185">Reference proteome</keyword>
<feature type="transmembrane region" description="Helical" evidence="1">
    <location>
        <begin position="160"/>
        <end position="182"/>
    </location>
</feature>
<reference evidence="2" key="2">
    <citation type="journal article" date="2022" name="Front. Microbiol.">
        <title>New perspectives on an old grouping: The genomic and phenotypic variability of Oxalobacter formigenes and the implications for calcium oxalate stone prevention.</title>
        <authorList>
            <person name="Chmiel J.A."/>
            <person name="Carr C."/>
            <person name="Stuivenberg G.A."/>
            <person name="Venema R."/>
            <person name="Chanyi R.M."/>
            <person name="Al K.F."/>
            <person name="Giguere D."/>
            <person name="Say H."/>
            <person name="Akouris P.P."/>
            <person name="Dominguez Romero S.A."/>
            <person name="Kwong A."/>
            <person name="Tai V."/>
            <person name="Koval S.F."/>
            <person name="Razvi H."/>
            <person name="Bjazevic J."/>
            <person name="Burton J.P."/>
        </authorList>
    </citation>
    <scope>NUCLEOTIDE SEQUENCE</scope>
    <source>
        <strain evidence="2">OxK</strain>
    </source>
</reference>
<dbReference type="Proteomes" id="UP001164819">
    <property type="component" value="Chromosome"/>
</dbReference>
<evidence type="ECO:0000313" key="3">
    <source>
        <dbReference type="EMBL" id="WAV98034.1"/>
    </source>
</evidence>
<dbReference type="Proteomes" id="UP001164794">
    <property type="component" value="Chromosome"/>
</dbReference>
<feature type="transmembrane region" description="Helical" evidence="1">
    <location>
        <begin position="43"/>
        <end position="64"/>
    </location>
</feature>